<dbReference type="Proteomes" id="UP000017831">
    <property type="component" value="Unassembled WGS sequence"/>
</dbReference>
<dbReference type="PANTHER" id="PTHR45661">
    <property type="entry name" value="SURFACE ANTIGEN"/>
    <property type="match status" value="1"/>
</dbReference>
<accession>U6RP95</accession>
<comment type="caution">
    <text evidence="1">The sequence shown here is derived from an EMBL/GenBank/DDBJ whole genome shotgun (WGS) entry which is preliminary data.</text>
</comment>
<gene>
    <name evidence="1" type="ORF">HMPREF1534_00276</name>
</gene>
<dbReference type="InterPro" id="IPR032675">
    <property type="entry name" value="LRR_dom_sf"/>
</dbReference>
<dbReference type="eggNOG" id="COG5492">
    <property type="taxonomic scope" value="Bacteria"/>
</dbReference>
<dbReference type="Gene3D" id="3.80.10.10">
    <property type="entry name" value="Ribonuclease Inhibitor"/>
    <property type="match status" value="1"/>
</dbReference>
<dbReference type="Gene3D" id="2.60.120.200">
    <property type="match status" value="1"/>
</dbReference>
<evidence type="ECO:0008006" key="3">
    <source>
        <dbReference type="Google" id="ProtNLM"/>
    </source>
</evidence>
<dbReference type="SUPFAM" id="SSF52058">
    <property type="entry name" value="L domain-like"/>
    <property type="match status" value="1"/>
</dbReference>
<evidence type="ECO:0000313" key="2">
    <source>
        <dbReference type="Proteomes" id="UP000017831"/>
    </source>
</evidence>
<dbReference type="PATRIC" id="fig|1121098.3.peg.276"/>
<keyword evidence="2" id="KW-1185">Reference proteome</keyword>
<dbReference type="InterPro" id="IPR053139">
    <property type="entry name" value="Surface_bspA-like"/>
</dbReference>
<dbReference type="EMBL" id="AQHY01000004">
    <property type="protein sequence ID" value="EOA58310.1"/>
    <property type="molecule type" value="Genomic_DNA"/>
</dbReference>
<dbReference type="STRING" id="1121098.HMPREF1534_00276"/>
<dbReference type="GO" id="GO:0004553">
    <property type="term" value="F:hydrolase activity, hydrolyzing O-glycosyl compounds"/>
    <property type="evidence" value="ECO:0007669"/>
    <property type="project" value="UniProtKB-ARBA"/>
</dbReference>
<dbReference type="InterPro" id="IPR026906">
    <property type="entry name" value="LRR_5"/>
</dbReference>
<dbReference type="GO" id="GO:0005975">
    <property type="term" value="P:carbohydrate metabolic process"/>
    <property type="evidence" value="ECO:0007669"/>
    <property type="project" value="UniProtKB-ARBA"/>
</dbReference>
<dbReference type="InterPro" id="IPR013320">
    <property type="entry name" value="ConA-like_dom_sf"/>
</dbReference>
<dbReference type="HOGENOM" id="CLU_001511_0_0_10"/>
<dbReference type="OrthoDB" id="1054558at2"/>
<proteinExistence type="predicted"/>
<name>U6RP95_9BACT</name>
<evidence type="ECO:0000313" key="1">
    <source>
        <dbReference type="EMBL" id="EOA58310.1"/>
    </source>
</evidence>
<dbReference type="SUPFAM" id="SSF49899">
    <property type="entry name" value="Concanavalin A-like lectins/glucanases"/>
    <property type="match status" value="1"/>
</dbReference>
<protein>
    <recommendedName>
        <fullName evidence="3">Leucine-rich repeat domain-containing protein</fullName>
    </recommendedName>
</protein>
<sequence length="2108" mass="232948">MKMATDRQTLSIKDFTQKSAAAKLDRILMTNSLNAHSDAAISVQDFCSSVIRPLIESLSLNYSVLTPSEYDALETKGAGTFYILKEQGRIIRTYIGQNPLTDGETFLRIVDDFWQVSYDGGITYAHVLDNNGMKVSAKGDKVMLRLTETGIEYRYESEPDTKYRELVSLDKLKLKFTDLTVAQKEEIRGKNIYLQKGDTHIRWRIGEDGQWTDLVALAELKGDKGDAAVLRRNDDYIQTKNEGGVWEDLYNIREVAGAVEIVNEPGERTDAAVSQKLLTDSLAGLSSSLGGLSNVDPDADNEPAETRLLVQKYGSKTWDFFPFSKLPSGGGGGEGGGATTLGGLTNVLSDVDLTLDDDFVLVKMAGMDMWTMRKMSEFGSAGGGGGEGGIMYNLYIRNNMESLGFATQYGEECVIDFTFVSQYRETSNKPYKPTGEMGLCTIMIKNAKYTDFTVIRQMEVSSGVSIRQEISEFLSAGSNSVKITVKGENTDKTTAPVTYTVQLTSLGVSAPNFAWWTAFAGDITIPMMISGNVSKMLHVTVTGKDYNQTYDVSLGTAIYTDTPYNYVIPHPGATGIYNISFYLSNSDNTLQTRAVSVNVMCTATAGESVKLMCVNNVAGLLTNWQDNTVFDYAVYDGQAATTDVLFSITRDGEEVYSSENNAIPTNARQTLTYPMEVETDDDADFHVRVSATGSDGGDGGTIPLIDPITLPVNNSLGYSATAGAVFYLNPRTRGNSQTNHESIINEADKTVVPVEWNNFNWGNDGWTADGDGVKALKIFARSKAVIDYRPFATEAARKGKTVEIDFRVENASDTSKDIITIAGGNVGLRVSGENVSFFSQSRHESSTQDVPIDNGVRIRLTVVVMPDAYGNAGFNLVAIYINGRKNRQYAYENNDYFRNDGQIVLGNDYANLYLYGLRVYDAALTSEAVQKNYINQLVTTDEKQAEKSVNEVLDGEGVNIDFNATRLLYNVFLIDKRFPSLMNPSGVAGNLKVYFKDKPERNFTLTNLLVEGQGTSSKKYLEWNIRFKLKGLKDADGNKIASIATYADGTTDKNKVLMFDGVPKSGRLTAKKNWASSMQDHKAGSVDAYDSLYKEMGMRNEAMTADPQIRVAVYQEPFIGFSKSVNEEGQDVYTCMGEFTFGPDKGDDLCFGYDTSAFPELLSVEGSDNAPLGALFRVPWNRNKSYWAYNPDEEAFQYNDTNCWDFDAGELNADETEPLSAQRWIDAYNAVYLCSNRIRPFTGTLAELNAAVAEYRSTGYEYWIAKAGDADLYHLYYFEAAESRFIPSDTGAGPINLQTQLKDYLNDDLSAFTAEQLNELFINARKQLFRATVPALFDMDDTVFHYCFTEFTAGTDQRAKNTYPYNFCTAGSKWRWRLDDADTIFPIDNQGQDRKPYHCEMHDTYSNGQPIWNGETSVFWNMLELAFSAEITAGMRKMLSAMESLCGQSSGTPYDKVYAFYKKYYLGVKNYFPATLVNADAKRYEIAKIAYNNGSYTNDTDPITQSHGDFYSAETAWVKKRIMYIMSKYNYGLFSADGTDTVIVRAAGDLIDYEITPAFDMYPAIANGTSIVQGARTKAGQVCRMTIDLGGSADQQNAIQAASWLLSIGDWHNKNVSGTMVVRGRRLTELILGSKTESVTISITGLTLADCGSMQRVLLSNISTLQGTLNLSALENIREVYADGTSLSQLKLPEGGGLERIEYPAGNRYLTLRNFPVLTARNVIIDQCASVITDFFITGCPMLNPMDVLVTILNAQASQGIGHALKRIRAVGFDSTYTDTGSQVLDMLGSLTDGTYEGLNADGLAGEDPYPVLDGKITVRANAYEDTVNALRERFTKLTLVIDGAWYIRFADKVVQNIVAANWGDGAGITKEQAAKVTTLGNKFQGNSEITSFDEFEYFTGINPLKFEALFYQCTTLSSIRLPKSIATIGKQCFDGCVQLKDTGDIKHLEIILDNGYRGTALQGNIDISGCKNIGYGAFWNCKKITEFSFSKSLTEIGSNAFLNCTSLKTINIPNGIAKIEEQLCRGCSSLETVTIPNSVTYIRRYAFRDCVQLQFVRCEAATPPTIEYDVFYNTNNCPIYVPTGSITTYKSATNWSNYASRIQAIPD</sequence>
<dbReference type="PANTHER" id="PTHR45661:SF3">
    <property type="entry name" value="IG-LIKE DOMAIN-CONTAINING PROTEIN"/>
    <property type="match status" value="1"/>
</dbReference>
<reference evidence="1 2" key="1">
    <citation type="submission" date="2013-04" db="EMBL/GenBank/DDBJ databases">
        <title>The Genome Sequence of Bacteroides massiliensis DSM 17679.</title>
        <authorList>
            <consortium name="The Broad Institute Genomics Platform"/>
            <person name="Earl A."/>
            <person name="Ward D."/>
            <person name="Feldgarden M."/>
            <person name="Gevers D."/>
            <person name="Martens E."/>
            <person name="Fenner L."/>
            <person name="Roux V."/>
            <person name="Mallet M.N."/>
            <person name="Raoult D."/>
            <person name="Walker B."/>
            <person name="Young S."/>
            <person name="Zeng Q."/>
            <person name="Gargeya S."/>
            <person name="Fitzgerald M."/>
            <person name="Haas B."/>
            <person name="Abouelleil A."/>
            <person name="Allen A.W."/>
            <person name="Alvarado L."/>
            <person name="Arachchi H.M."/>
            <person name="Berlin A.M."/>
            <person name="Chapman S.B."/>
            <person name="Gainer-Dewar J."/>
            <person name="Goldberg J."/>
            <person name="Griggs A."/>
            <person name="Gujja S."/>
            <person name="Hansen M."/>
            <person name="Howarth C."/>
            <person name="Imamovic A."/>
            <person name="Ireland A."/>
            <person name="Larimer J."/>
            <person name="McCowan C."/>
            <person name="Murphy C."/>
            <person name="Pearson M."/>
            <person name="Poon T.W."/>
            <person name="Priest M."/>
            <person name="Roberts A."/>
            <person name="Saif S."/>
            <person name="Shea T."/>
            <person name="Sisk P."/>
            <person name="Sykes S."/>
            <person name="Wortman J."/>
            <person name="Nusbaum C."/>
            <person name="Birren B."/>
        </authorList>
    </citation>
    <scope>NUCLEOTIDE SEQUENCE [LARGE SCALE GENOMIC DNA]</scope>
    <source>
        <strain evidence="2">B84634 / Timone 84634 / DSM 17679 / JCM 13223</strain>
    </source>
</reference>
<dbReference type="Pfam" id="PF13306">
    <property type="entry name" value="LRR_5"/>
    <property type="match status" value="2"/>
</dbReference>
<organism evidence="1 2">
    <name type="scientific">Phocaeicola massiliensis B84634 = Timone 84634 = DSM 17679 = JCM 13223</name>
    <dbReference type="NCBI Taxonomy" id="1121098"/>
    <lineage>
        <taxon>Bacteria</taxon>
        <taxon>Pseudomonadati</taxon>
        <taxon>Bacteroidota</taxon>
        <taxon>Bacteroidia</taxon>
        <taxon>Bacteroidales</taxon>
        <taxon>Bacteroidaceae</taxon>
        <taxon>Phocaeicola</taxon>
    </lineage>
</organism>